<reference evidence="12 13" key="1">
    <citation type="journal article" date="2017" name="Nat. Ecol. Evol.">
        <title>Scallop genome provides insights into evolution of bilaterian karyotype and development.</title>
        <authorList>
            <person name="Wang S."/>
            <person name="Zhang J."/>
            <person name="Jiao W."/>
            <person name="Li J."/>
            <person name="Xun X."/>
            <person name="Sun Y."/>
            <person name="Guo X."/>
            <person name="Huan P."/>
            <person name="Dong B."/>
            <person name="Zhang L."/>
            <person name="Hu X."/>
            <person name="Sun X."/>
            <person name="Wang J."/>
            <person name="Zhao C."/>
            <person name="Wang Y."/>
            <person name="Wang D."/>
            <person name="Huang X."/>
            <person name="Wang R."/>
            <person name="Lv J."/>
            <person name="Li Y."/>
            <person name="Zhang Z."/>
            <person name="Liu B."/>
            <person name="Lu W."/>
            <person name="Hui Y."/>
            <person name="Liang J."/>
            <person name="Zhou Z."/>
            <person name="Hou R."/>
            <person name="Li X."/>
            <person name="Liu Y."/>
            <person name="Li H."/>
            <person name="Ning X."/>
            <person name="Lin Y."/>
            <person name="Zhao L."/>
            <person name="Xing Q."/>
            <person name="Dou J."/>
            <person name="Li Y."/>
            <person name="Mao J."/>
            <person name="Guo H."/>
            <person name="Dou H."/>
            <person name="Li T."/>
            <person name="Mu C."/>
            <person name="Jiang W."/>
            <person name="Fu Q."/>
            <person name="Fu X."/>
            <person name="Miao Y."/>
            <person name="Liu J."/>
            <person name="Yu Q."/>
            <person name="Li R."/>
            <person name="Liao H."/>
            <person name="Li X."/>
            <person name="Kong Y."/>
            <person name="Jiang Z."/>
            <person name="Chourrout D."/>
            <person name="Li R."/>
            <person name="Bao Z."/>
        </authorList>
    </citation>
    <scope>NUCLEOTIDE SEQUENCE [LARGE SCALE GENOMIC DNA]</scope>
    <source>
        <strain evidence="12 13">PY_sf001</strain>
    </source>
</reference>
<feature type="transmembrane region" description="Helical" evidence="10">
    <location>
        <begin position="331"/>
        <end position="353"/>
    </location>
</feature>
<feature type="domain" description="G-protein coupled receptors family 1 profile" evidence="11">
    <location>
        <begin position="41"/>
        <end position="386"/>
    </location>
</feature>
<evidence type="ECO:0000256" key="7">
    <source>
        <dbReference type="ARBA" id="ARBA00023170"/>
    </source>
</evidence>
<proteinExistence type="inferred from homology"/>
<feature type="transmembrane region" description="Helical" evidence="10">
    <location>
        <begin position="365"/>
        <end position="388"/>
    </location>
</feature>
<evidence type="ECO:0000256" key="4">
    <source>
        <dbReference type="ARBA" id="ARBA00022989"/>
    </source>
</evidence>
<protein>
    <submittedName>
        <fullName evidence="12">Alpha-2A adrenergic receptor</fullName>
    </submittedName>
</protein>
<name>A0A210QWT2_MIZYE</name>
<feature type="transmembrane region" description="Helical" evidence="10">
    <location>
        <begin position="61"/>
        <end position="81"/>
    </location>
</feature>
<keyword evidence="4 10" id="KW-1133">Transmembrane helix</keyword>
<dbReference type="GO" id="GO:0071880">
    <property type="term" value="P:adenylate cyclase-activating adrenergic receptor signaling pathway"/>
    <property type="evidence" value="ECO:0007669"/>
    <property type="project" value="TreeGrafter"/>
</dbReference>
<dbReference type="GO" id="GO:0004930">
    <property type="term" value="F:G protein-coupled receptor activity"/>
    <property type="evidence" value="ECO:0007669"/>
    <property type="project" value="UniProtKB-KW"/>
</dbReference>
<keyword evidence="6 10" id="KW-0472">Membrane</keyword>
<feature type="transmembrane region" description="Helical" evidence="10">
    <location>
        <begin position="29"/>
        <end position="49"/>
    </location>
</feature>
<comment type="caution">
    <text evidence="12">The sequence shown here is derived from an EMBL/GenBank/DDBJ whole genome shotgun (WGS) entry which is preliminary data.</text>
</comment>
<dbReference type="PROSITE" id="PS00237">
    <property type="entry name" value="G_PROTEIN_RECEP_F1_1"/>
    <property type="match status" value="1"/>
</dbReference>
<dbReference type="GO" id="GO:0043410">
    <property type="term" value="P:positive regulation of MAPK cascade"/>
    <property type="evidence" value="ECO:0007669"/>
    <property type="project" value="TreeGrafter"/>
</dbReference>
<keyword evidence="3 9" id="KW-0812">Transmembrane</keyword>
<comment type="subcellular location">
    <subcellularLocation>
        <location evidence="1">Cell membrane</location>
        <topology evidence="1">Multi-pass membrane protein</topology>
    </subcellularLocation>
</comment>
<evidence type="ECO:0000256" key="10">
    <source>
        <dbReference type="SAM" id="Phobius"/>
    </source>
</evidence>
<dbReference type="InterPro" id="IPR000276">
    <property type="entry name" value="GPCR_Rhodpsn"/>
</dbReference>
<gene>
    <name evidence="12" type="ORF">KP79_PYT11542</name>
</gene>
<dbReference type="Proteomes" id="UP000242188">
    <property type="component" value="Unassembled WGS sequence"/>
</dbReference>
<evidence type="ECO:0000256" key="3">
    <source>
        <dbReference type="ARBA" id="ARBA00022692"/>
    </source>
</evidence>
<evidence type="ECO:0000256" key="5">
    <source>
        <dbReference type="ARBA" id="ARBA00023040"/>
    </source>
</evidence>
<keyword evidence="13" id="KW-1185">Reference proteome</keyword>
<keyword evidence="2" id="KW-1003">Cell membrane</keyword>
<dbReference type="OrthoDB" id="10071887at2759"/>
<organism evidence="12 13">
    <name type="scientific">Mizuhopecten yessoensis</name>
    <name type="common">Japanese scallop</name>
    <name type="synonym">Patinopecten yessoensis</name>
    <dbReference type="NCBI Taxonomy" id="6573"/>
    <lineage>
        <taxon>Eukaryota</taxon>
        <taxon>Metazoa</taxon>
        <taxon>Spiralia</taxon>
        <taxon>Lophotrochozoa</taxon>
        <taxon>Mollusca</taxon>
        <taxon>Bivalvia</taxon>
        <taxon>Autobranchia</taxon>
        <taxon>Pteriomorphia</taxon>
        <taxon>Pectinida</taxon>
        <taxon>Pectinoidea</taxon>
        <taxon>Pectinidae</taxon>
        <taxon>Mizuhopecten</taxon>
    </lineage>
</organism>
<dbReference type="InterPro" id="IPR017452">
    <property type="entry name" value="GPCR_Rhodpsn_7TM"/>
</dbReference>
<evidence type="ECO:0000259" key="11">
    <source>
        <dbReference type="PROSITE" id="PS50262"/>
    </source>
</evidence>
<dbReference type="PANTHER" id="PTHR24248:SF204">
    <property type="entry name" value="HISTAMINE H1 RECEPTOR"/>
    <property type="match status" value="1"/>
</dbReference>
<dbReference type="EMBL" id="NEDP02001463">
    <property type="protein sequence ID" value="OWF53220.1"/>
    <property type="molecule type" value="Genomic_DNA"/>
</dbReference>
<keyword evidence="7 9" id="KW-0675">Receptor</keyword>
<evidence type="ECO:0000256" key="6">
    <source>
        <dbReference type="ARBA" id="ARBA00023136"/>
    </source>
</evidence>
<evidence type="ECO:0000256" key="9">
    <source>
        <dbReference type="RuleBase" id="RU000688"/>
    </source>
</evidence>
<evidence type="ECO:0000256" key="8">
    <source>
        <dbReference type="ARBA" id="ARBA00023224"/>
    </source>
</evidence>
<dbReference type="PROSITE" id="PS50262">
    <property type="entry name" value="G_PROTEIN_RECEP_F1_2"/>
    <property type="match status" value="1"/>
</dbReference>
<dbReference type="AlphaFoldDB" id="A0A210QWT2"/>
<dbReference type="Pfam" id="PF00001">
    <property type="entry name" value="7tm_1"/>
    <property type="match status" value="1"/>
</dbReference>
<feature type="transmembrane region" description="Helical" evidence="10">
    <location>
        <begin position="93"/>
        <end position="120"/>
    </location>
</feature>
<evidence type="ECO:0000256" key="1">
    <source>
        <dbReference type="ARBA" id="ARBA00004651"/>
    </source>
</evidence>
<feature type="transmembrane region" description="Helical" evidence="10">
    <location>
        <begin position="141"/>
        <end position="158"/>
    </location>
</feature>
<sequence length="404" mass="45864">MNNSTTTSVNITTTDDIPTVTWKRVITGIVLYGIVLLTIFGNSLVLVAVAKTKRLQTVFNFYVINLAITDILVAVCGMSFYTTNTVLGYWPFGSFLCGVWIFFDYGMTFASVFTLIVISIDRFWSVTWSVHYRAHHNKSKCIRLIIAVWVFMIVLWLPPCVLDRVNNAVPGQCIWEPSNNKEFVIVIATIGHHGSFAILLICYIRVFYVLRKRNNLNLVGPLQKVQDQPSTSRVVNGISNKIDESQSKDSIEESAVAKGTVANKKIEIKKSPTSLSPPNRNGIHLDPISIITIPSTSQIKPDAAMVNNDDVKKQRQQLKSDRRNDRHERRVFITLTYILIGYIISWLPFHIVFDVSAIAPDKVSTNVFVITFWMSYCNSTINPFLYNFSSTDFRNAFRELLCRK</sequence>
<dbReference type="Gene3D" id="1.20.1070.10">
    <property type="entry name" value="Rhodopsin 7-helix transmembrane proteins"/>
    <property type="match status" value="1"/>
</dbReference>
<keyword evidence="5 9" id="KW-0297">G-protein coupled receptor</keyword>
<dbReference type="PANTHER" id="PTHR24248">
    <property type="entry name" value="ADRENERGIC RECEPTOR-RELATED G-PROTEIN COUPLED RECEPTOR"/>
    <property type="match status" value="1"/>
</dbReference>
<evidence type="ECO:0000256" key="2">
    <source>
        <dbReference type="ARBA" id="ARBA00022475"/>
    </source>
</evidence>
<evidence type="ECO:0000313" key="12">
    <source>
        <dbReference type="EMBL" id="OWF53220.1"/>
    </source>
</evidence>
<keyword evidence="8 9" id="KW-0807">Transducer</keyword>
<accession>A0A210QWT2</accession>
<dbReference type="GO" id="GO:0005886">
    <property type="term" value="C:plasma membrane"/>
    <property type="evidence" value="ECO:0007669"/>
    <property type="project" value="UniProtKB-SubCell"/>
</dbReference>
<dbReference type="PRINTS" id="PR00237">
    <property type="entry name" value="GPCRRHODOPSN"/>
</dbReference>
<dbReference type="SUPFAM" id="SSF81321">
    <property type="entry name" value="Family A G protein-coupled receptor-like"/>
    <property type="match status" value="1"/>
</dbReference>
<dbReference type="CDD" id="cd14967">
    <property type="entry name" value="7tmA_amine_R-like"/>
    <property type="match status" value="1"/>
</dbReference>
<dbReference type="SMART" id="SM01381">
    <property type="entry name" value="7TM_GPCR_Srsx"/>
    <property type="match status" value="1"/>
</dbReference>
<comment type="similarity">
    <text evidence="9">Belongs to the G-protein coupled receptor 1 family.</text>
</comment>
<evidence type="ECO:0000313" key="13">
    <source>
        <dbReference type="Proteomes" id="UP000242188"/>
    </source>
</evidence>
<feature type="transmembrane region" description="Helical" evidence="10">
    <location>
        <begin position="183"/>
        <end position="208"/>
    </location>
</feature>